<comment type="caution">
    <text evidence="1">The sequence shown here is derived from an EMBL/GenBank/DDBJ whole genome shotgun (WGS) entry which is preliminary data.</text>
</comment>
<reference evidence="1" key="1">
    <citation type="submission" date="2021-06" db="EMBL/GenBank/DDBJ databases">
        <authorList>
            <person name="Kallberg Y."/>
            <person name="Tangrot J."/>
            <person name="Rosling A."/>
        </authorList>
    </citation>
    <scope>NUCLEOTIDE SEQUENCE</scope>
    <source>
        <strain evidence="1">BR232B</strain>
    </source>
</reference>
<dbReference type="EMBL" id="CAJVPI010000364">
    <property type="protein sequence ID" value="CAG8525380.1"/>
    <property type="molecule type" value="Genomic_DNA"/>
</dbReference>
<keyword evidence="2" id="KW-1185">Reference proteome</keyword>
<evidence type="ECO:0000313" key="2">
    <source>
        <dbReference type="Proteomes" id="UP000789739"/>
    </source>
</evidence>
<gene>
    <name evidence="1" type="ORF">PBRASI_LOCUS3842</name>
</gene>
<accession>A0A9N9AAQ1</accession>
<protein>
    <submittedName>
        <fullName evidence="1">3643_t:CDS:1</fullName>
    </submittedName>
</protein>
<sequence length="61" mass="7085">MTWYMGLTPKPTPWGWTCFKEQEVDDDTMGVLLVGHDLLADLRHIWKCRPPLSKVLDVDTK</sequence>
<dbReference type="Proteomes" id="UP000789739">
    <property type="component" value="Unassembled WGS sequence"/>
</dbReference>
<dbReference type="AlphaFoldDB" id="A0A9N9AAQ1"/>
<evidence type="ECO:0000313" key="1">
    <source>
        <dbReference type="EMBL" id="CAG8525380.1"/>
    </source>
</evidence>
<organism evidence="1 2">
    <name type="scientific">Paraglomus brasilianum</name>
    <dbReference type="NCBI Taxonomy" id="144538"/>
    <lineage>
        <taxon>Eukaryota</taxon>
        <taxon>Fungi</taxon>
        <taxon>Fungi incertae sedis</taxon>
        <taxon>Mucoromycota</taxon>
        <taxon>Glomeromycotina</taxon>
        <taxon>Glomeromycetes</taxon>
        <taxon>Paraglomerales</taxon>
        <taxon>Paraglomeraceae</taxon>
        <taxon>Paraglomus</taxon>
    </lineage>
</organism>
<proteinExistence type="predicted"/>
<name>A0A9N9AAQ1_9GLOM</name>